<dbReference type="RefSeq" id="XP_045290223.1">
    <property type="nucleotide sequence ID" value="XM_045428437.1"/>
</dbReference>
<protein>
    <submittedName>
        <fullName evidence="2">Uncharacterized protein</fullName>
    </submittedName>
</protein>
<evidence type="ECO:0000313" key="3">
    <source>
        <dbReference type="Proteomes" id="UP000001631"/>
    </source>
</evidence>
<gene>
    <name evidence="2" type="ORF">HCBG_01387</name>
</gene>
<sequence length="111" mass="11793">MIGVSPQGEAQQPDQLPTSPRSSAWNVLEFWAFARSGSISLGATSVIPAGLSGLKRCCEILLLQGPWDNRQAVNNGQILFVCESCRSPSGTIGVCQILAPEESIEPPLEIA</sequence>
<dbReference type="AlphaFoldDB" id="C0NES1"/>
<dbReference type="HOGENOM" id="CLU_2157636_0_0_1"/>
<accession>C0NES1</accession>
<dbReference type="GeneID" id="69034404"/>
<dbReference type="Proteomes" id="UP000001631">
    <property type="component" value="Unassembled WGS sequence"/>
</dbReference>
<keyword evidence="3" id="KW-1185">Reference proteome</keyword>
<evidence type="ECO:0000313" key="2">
    <source>
        <dbReference type="EMBL" id="EEH09742.1"/>
    </source>
</evidence>
<name>C0NES1_AJECG</name>
<organism evidence="2 3">
    <name type="scientific">Ajellomyces capsulatus (strain G186AR / H82 / ATCC MYA-2454 / RMSCC 2432)</name>
    <name type="common">Darling's disease fungus</name>
    <name type="synonym">Histoplasma capsulatum</name>
    <dbReference type="NCBI Taxonomy" id="447093"/>
    <lineage>
        <taxon>Eukaryota</taxon>
        <taxon>Fungi</taxon>
        <taxon>Dikarya</taxon>
        <taxon>Ascomycota</taxon>
        <taxon>Pezizomycotina</taxon>
        <taxon>Eurotiomycetes</taxon>
        <taxon>Eurotiomycetidae</taxon>
        <taxon>Onygenales</taxon>
        <taxon>Ajellomycetaceae</taxon>
        <taxon>Histoplasma</taxon>
    </lineage>
</organism>
<feature type="region of interest" description="Disordered" evidence="1">
    <location>
        <begin position="1"/>
        <end position="21"/>
    </location>
</feature>
<evidence type="ECO:0000256" key="1">
    <source>
        <dbReference type="SAM" id="MobiDB-lite"/>
    </source>
</evidence>
<proteinExistence type="predicted"/>
<dbReference type="InParanoid" id="C0NES1"/>
<reference evidence="2" key="1">
    <citation type="submission" date="2009-02" db="EMBL/GenBank/DDBJ databases">
        <title>The Genome Sequence of Ajellomyces capsulatus strain G186AR.</title>
        <authorList>
            <consortium name="The Broad Institute Genome Sequencing Platform"/>
            <person name="Champion M."/>
            <person name="Cuomo C."/>
            <person name="Ma L.-J."/>
            <person name="Henn M.R."/>
            <person name="Sil A."/>
            <person name="Goldman B."/>
            <person name="Young S.K."/>
            <person name="Kodira C.D."/>
            <person name="Zeng Q."/>
            <person name="Koehrsen M."/>
            <person name="Alvarado L."/>
            <person name="Berlin A."/>
            <person name="Borenstein D."/>
            <person name="Chen Z."/>
            <person name="Engels R."/>
            <person name="Freedman E."/>
            <person name="Gellesch M."/>
            <person name="Goldberg J."/>
            <person name="Griggs A."/>
            <person name="Gujja S."/>
            <person name="Heiman D."/>
            <person name="Hepburn T."/>
            <person name="Howarth C."/>
            <person name="Jen D."/>
            <person name="Larson L."/>
            <person name="Lewis B."/>
            <person name="Mehta T."/>
            <person name="Park D."/>
            <person name="Pearson M."/>
            <person name="Roberts A."/>
            <person name="Saif S."/>
            <person name="Shea T."/>
            <person name="Shenoy N."/>
            <person name="Sisk P."/>
            <person name="Stolte C."/>
            <person name="Sykes S."/>
            <person name="Walk T."/>
            <person name="White J."/>
            <person name="Yandava C."/>
            <person name="Klein B."/>
            <person name="McEwen J.G."/>
            <person name="Puccia R."/>
            <person name="Goldman G.H."/>
            <person name="Felipe M.S."/>
            <person name="Nino-Vega G."/>
            <person name="San-Blas G."/>
            <person name="Taylor J."/>
            <person name="Mendoza L."/>
            <person name="Galagan J."/>
            <person name="Nusbaum C."/>
            <person name="Birren B."/>
        </authorList>
    </citation>
    <scope>NUCLEOTIDE SEQUENCE</scope>
    <source>
        <strain evidence="2">G186AR</strain>
    </source>
</reference>
<feature type="compositionally biased region" description="Polar residues" evidence="1">
    <location>
        <begin position="8"/>
        <end position="21"/>
    </location>
</feature>
<dbReference type="EMBL" id="GG663364">
    <property type="protein sequence ID" value="EEH09742.1"/>
    <property type="molecule type" value="Genomic_DNA"/>
</dbReference>